<feature type="domain" description="SEA" evidence="1">
    <location>
        <begin position="1"/>
        <end position="82"/>
    </location>
</feature>
<proteinExistence type="predicted"/>
<evidence type="ECO:0000259" key="1">
    <source>
        <dbReference type="PROSITE" id="PS50024"/>
    </source>
</evidence>
<evidence type="ECO:0000313" key="3">
    <source>
        <dbReference type="Proteomes" id="UP000288216"/>
    </source>
</evidence>
<evidence type="ECO:0000313" key="2">
    <source>
        <dbReference type="EMBL" id="GCB71907.1"/>
    </source>
</evidence>
<dbReference type="Proteomes" id="UP000288216">
    <property type="component" value="Unassembled WGS sequence"/>
</dbReference>
<dbReference type="EMBL" id="BFAA01000403">
    <property type="protein sequence ID" value="GCB71907.1"/>
    <property type="molecule type" value="Genomic_DNA"/>
</dbReference>
<protein>
    <recommendedName>
        <fullName evidence="1">SEA domain-containing protein</fullName>
    </recommendedName>
</protein>
<dbReference type="Pfam" id="PF01390">
    <property type="entry name" value="SEA"/>
    <property type="match status" value="3"/>
</dbReference>
<dbReference type="SMART" id="SM00200">
    <property type="entry name" value="SEA"/>
    <property type="match status" value="1"/>
</dbReference>
<dbReference type="SUPFAM" id="SSF82671">
    <property type="entry name" value="SEA domain"/>
    <property type="match status" value="3"/>
</dbReference>
<dbReference type="PANTHER" id="PTHR14672:SF1">
    <property type="entry name" value="MUCIN-16"/>
    <property type="match status" value="1"/>
</dbReference>
<organism evidence="2 3">
    <name type="scientific">Scyliorhinus torazame</name>
    <name type="common">Cloudy catshark</name>
    <name type="synonym">Catulus torazame</name>
    <dbReference type="NCBI Taxonomy" id="75743"/>
    <lineage>
        <taxon>Eukaryota</taxon>
        <taxon>Metazoa</taxon>
        <taxon>Chordata</taxon>
        <taxon>Craniata</taxon>
        <taxon>Vertebrata</taxon>
        <taxon>Chondrichthyes</taxon>
        <taxon>Elasmobranchii</taxon>
        <taxon>Galeomorphii</taxon>
        <taxon>Galeoidea</taxon>
        <taxon>Carcharhiniformes</taxon>
        <taxon>Scyliorhinidae</taxon>
        <taxon>Scyliorhinus</taxon>
    </lineage>
</organism>
<name>A0A401PFJ8_SCYTO</name>
<feature type="domain" description="SEA" evidence="1">
    <location>
        <begin position="226"/>
        <end position="341"/>
    </location>
</feature>
<dbReference type="Gene3D" id="3.30.70.960">
    <property type="entry name" value="SEA domain"/>
    <property type="match status" value="3"/>
</dbReference>
<feature type="domain" description="SEA" evidence="1">
    <location>
        <begin position="86"/>
        <end position="211"/>
    </location>
</feature>
<keyword evidence="3" id="KW-1185">Reference proteome</keyword>
<comment type="caution">
    <text evidence="2">The sequence shown here is derived from an EMBL/GenBank/DDBJ whole genome shotgun (WGS) entry which is preliminary data.</text>
</comment>
<dbReference type="PROSITE" id="PS50024">
    <property type="entry name" value="SEA"/>
    <property type="match status" value="3"/>
</dbReference>
<dbReference type="OrthoDB" id="9947814at2759"/>
<accession>A0A401PFJ8</accession>
<dbReference type="InterPro" id="IPR036364">
    <property type="entry name" value="SEA_dom_sf"/>
</dbReference>
<dbReference type="InterPro" id="IPR000082">
    <property type="entry name" value="SEA_dom"/>
</dbReference>
<gene>
    <name evidence="2" type="ORF">scyTo_0001745</name>
</gene>
<dbReference type="InterPro" id="IPR028850">
    <property type="entry name" value="MUC16"/>
</dbReference>
<dbReference type="PANTHER" id="PTHR14672">
    <property type="entry name" value="MUCIN-16"/>
    <property type="match status" value="1"/>
</dbReference>
<reference evidence="2 3" key="1">
    <citation type="journal article" date="2018" name="Nat. Ecol. Evol.">
        <title>Shark genomes provide insights into elasmobranch evolution and the origin of vertebrates.</title>
        <authorList>
            <person name="Hara Y"/>
            <person name="Yamaguchi K"/>
            <person name="Onimaru K"/>
            <person name="Kadota M"/>
            <person name="Koyanagi M"/>
            <person name="Keeley SD"/>
            <person name="Tatsumi K"/>
            <person name="Tanaka K"/>
            <person name="Motone F"/>
            <person name="Kageyama Y"/>
            <person name="Nozu R"/>
            <person name="Adachi N"/>
            <person name="Nishimura O"/>
            <person name="Nakagawa R"/>
            <person name="Tanegashima C"/>
            <person name="Kiyatake I"/>
            <person name="Matsumoto R"/>
            <person name="Murakumo K"/>
            <person name="Nishida K"/>
            <person name="Terakita A"/>
            <person name="Kuratani S"/>
            <person name="Sato K"/>
            <person name="Hyodo S Kuraku.S."/>
        </authorList>
    </citation>
    <scope>NUCLEOTIDE SEQUENCE [LARGE SCALE GENOMIC DNA]</scope>
</reference>
<dbReference type="STRING" id="75743.A0A401PFJ8"/>
<dbReference type="AlphaFoldDB" id="A0A401PFJ8"/>
<sequence length="341" mass="39133">MLSELFQKSTLKDRYRYSRVIALRNGSIEVFTRSFFAENSTTGLVTSAEIGAEFRNATNGVHWLGTFYQLRNTSFAVAEEQNPNQVKQTIFFNLLFSISTLPLPEDEQSPSSHIINSSIIVDMLNNLYHNSKINETFLTCRILSLRSAGEVTVKVHAVCNFKNESKVQQLDRAVLYHEFRDKINNFLSLELYSLDNFTVDGYQEIIQTPISTTIEPTIPEFSAESGDLAFELRFTIINQRFTEQLQDKKSPEYKRMVLKLTALLTQLFRKSNLKDSYRTCEVIDLRNGSVKVISKIYFKPNNPTVPVTPDKVRAEFDELTNGTRWLANVYQLRSNSLFVGK</sequence>